<organism evidence="3">
    <name type="scientific">Trypanosoma vivax (strain Y486)</name>
    <dbReference type="NCBI Taxonomy" id="1055687"/>
    <lineage>
        <taxon>Eukaryota</taxon>
        <taxon>Discoba</taxon>
        <taxon>Euglenozoa</taxon>
        <taxon>Kinetoplastea</taxon>
        <taxon>Metakinetoplastina</taxon>
        <taxon>Trypanosomatida</taxon>
        <taxon>Trypanosomatidae</taxon>
        <taxon>Trypanosoma</taxon>
        <taxon>Duttonella</taxon>
    </lineage>
</organism>
<sequence length="618" mass="71083">MTYYLFVRHVAVTLDDVRYLLSLNTHTHTHIPTTSQSLLFTFISLFSLCCVDTSLSFEYRMSQEFSLLQHLGVTVPESVARNVLATTPVRNTFRVMSPCRRPPGAVGAVSAKMHARGRSAPEAPLADFAGEVMTVQAGKGGNDTEYLIYNARVPSVEAVNMKLAEERKKEHRDKRNEELRIDDAMFGNRTSDEVKRRQLLQILQQANMEQARRKREEKERDRCKRIEHERSELRRLAENESAAETARAAERRKKQLEELRQLAEQSRENKRLRPTSSRNSQDGKECFAFPWEAPASENKGARARCIAIREENRRLAEQRRNQHECLGSARSPAAEKFIATDAGAVDGGGDTSPQAAHVADNMGVKEHARCATPRHEDSGDGWFFRTHAASPRCAREKMSKLMEENKRMAEEAKNRQIQEKLQRIKSEQEFLRRASEAYKEEVMRQQREKKKRYELRSQEKPGEGSVRSRARRSASVDAVQDGFFLMFDNRKAETGRRERQKRYYNALREEIASAREARIAERKNAIEQDRIFCREAAAAEKELAEKELLKRKQKENNYRTALEEQIRSKRKAVTSETPLRTRGPNIGVLYRCPVTSKLLPPGEFGVPFRRRGQNSLLY</sequence>
<dbReference type="VEuPathDB" id="TriTrypDB:TvY486_0600730"/>
<evidence type="ECO:0000256" key="2">
    <source>
        <dbReference type="SAM" id="MobiDB-lite"/>
    </source>
</evidence>
<evidence type="ECO:0000313" key="3">
    <source>
        <dbReference type="EMBL" id="CCC48282.1"/>
    </source>
</evidence>
<gene>
    <name evidence="3" type="ORF">TVY486_0600730</name>
</gene>
<feature type="region of interest" description="Disordered" evidence="2">
    <location>
        <begin position="263"/>
        <end position="285"/>
    </location>
</feature>
<keyword evidence="1" id="KW-0175">Coiled coil</keyword>
<proteinExistence type="predicted"/>
<dbReference type="EMBL" id="HE573022">
    <property type="protein sequence ID" value="CCC48282.1"/>
    <property type="molecule type" value="Genomic_DNA"/>
</dbReference>
<feature type="region of interest" description="Disordered" evidence="2">
    <location>
        <begin position="442"/>
        <end position="473"/>
    </location>
</feature>
<name>G0TWE4_TRYVY</name>
<protein>
    <submittedName>
        <fullName evidence="3">Uncharacterized protein</fullName>
    </submittedName>
</protein>
<dbReference type="AlphaFoldDB" id="G0TWE4"/>
<accession>G0TWE4</accession>
<reference evidence="3" key="1">
    <citation type="journal article" date="2012" name="Proc. Natl. Acad. Sci. U.S.A.">
        <title>Antigenic diversity is generated by distinct evolutionary mechanisms in African trypanosome species.</title>
        <authorList>
            <person name="Jackson A.P."/>
            <person name="Berry A."/>
            <person name="Aslett M."/>
            <person name="Allison H.C."/>
            <person name="Burton P."/>
            <person name="Vavrova-Anderson J."/>
            <person name="Brown R."/>
            <person name="Browne H."/>
            <person name="Corton N."/>
            <person name="Hauser H."/>
            <person name="Gamble J."/>
            <person name="Gilderthorp R."/>
            <person name="Marcello L."/>
            <person name="McQuillan J."/>
            <person name="Otto T.D."/>
            <person name="Quail M.A."/>
            <person name="Sanders M.J."/>
            <person name="van Tonder A."/>
            <person name="Ginger M.L."/>
            <person name="Field M.C."/>
            <person name="Barry J.D."/>
            <person name="Hertz-Fowler C."/>
            <person name="Berriman M."/>
        </authorList>
    </citation>
    <scope>NUCLEOTIDE SEQUENCE</scope>
    <source>
        <strain evidence="3">Y486</strain>
    </source>
</reference>
<feature type="coiled-coil region" evidence="1">
    <location>
        <begin position="497"/>
        <end position="564"/>
    </location>
</feature>
<evidence type="ECO:0000256" key="1">
    <source>
        <dbReference type="SAM" id="Coils"/>
    </source>
</evidence>